<accession>W7TT56</accession>
<evidence type="ECO:0000256" key="4">
    <source>
        <dbReference type="ARBA" id="ARBA00022741"/>
    </source>
</evidence>
<evidence type="ECO:0000256" key="6">
    <source>
        <dbReference type="ARBA" id="ARBA00022842"/>
    </source>
</evidence>
<evidence type="ECO:0000256" key="2">
    <source>
        <dbReference type="ARBA" id="ARBA00022598"/>
    </source>
</evidence>
<gene>
    <name evidence="8" type="ORF">Naga_100001g179</name>
</gene>
<dbReference type="SUPFAM" id="SSF53623">
    <property type="entry name" value="MurD-like peptide ligases, catalytic domain"/>
    <property type="match status" value="1"/>
</dbReference>
<dbReference type="PANTHER" id="PTHR11136">
    <property type="entry name" value="FOLYLPOLYGLUTAMATE SYNTHASE-RELATED"/>
    <property type="match status" value="1"/>
</dbReference>
<reference evidence="8 9" key="1">
    <citation type="journal article" date="2014" name="Mol. Plant">
        <title>Chromosome Scale Genome Assembly and Transcriptome Profiling of Nannochloropsis gaditana in Nitrogen Depletion.</title>
        <authorList>
            <person name="Corteggiani Carpinelli E."/>
            <person name="Telatin A."/>
            <person name="Vitulo N."/>
            <person name="Forcato C."/>
            <person name="D'Angelo M."/>
            <person name="Schiavon R."/>
            <person name="Vezzi A."/>
            <person name="Giacometti G.M."/>
            <person name="Morosinotto T."/>
            <person name="Valle G."/>
        </authorList>
    </citation>
    <scope>NUCLEOTIDE SEQUENCE [LARGE SCALE GENOMIC DNA]</scope>
    <source>
        <strain evidence="8 9">B-31</strain>
    </source>
</reference>
<dbReference type="GO" id="GO:0004326">
    <property type="term" value="F:tetrahydrofolylpolyglutamate synthase activity"/>
    <property type="evidence" value="ECO:0007669"/>
    <property type="project" value="InterPro"/>
</dbReference>
<comment type="caution">
    <text evidence="8">The sequence shown here is derived from an EMBL/GenBank/DDBJ whole genome shotgun (WGS) entry which is preliminary data.</text>
</comment>
<dbReference type="InterPro" id="IPR036615">
    <property type="entry name" value="Mur_ligase_C_dom_sf"/>
</dbReference>
<keyword evidence="4" id="KW-0547">Nucleotide-binding</keyword>
<dbReference type="Pfam" id="PF08245">
    <property type="entry name" value="Mur_ligase_M"/>
    <property type="match status" value="1"/>
</dbReference>
<keyword evidence="5" id="KW-0067">ATP-binding</keyword>
<dbReference type="GO" id="GO:0005524">
    <property type="term" value="F:ATP binding"/>
    <property type="evidence" value="ECO:0007669"/>
    <property type="project" value="UniProtKB-KW"/>
</dbReference>
<keyword evidence="2" id="KW-0436">Ligase</keyword>
<sequence length="493" mass="53369">MATSATKMSRYELLVRKLYQVNMYCAAKLGLDNIQALHQAIGRPLQRVPNIVHVGGTNGKGSVAFKLAKCLEYSNIRTGLFVSPHIASFRERMQVNGELISEAEVETLLSEIMEVRGAQAIPATFFEITTALAFSFFARRELGAAVVEVGLGGRLDATNIIEKPRLAVLTSIGLEHTKILGSSIEAIAREKAGIIKPGVPIILGPHVPHDFLGAIAAERQSPVLLVPKGPYPNFEEENTAIARTALEYLRTSQPALPWREGPEGDLALARGLRSRPPCRFQEMERRVGNRSVRVVLDVGHNPPALRRLFERLLSPTKSELQARGAQAPPAWKEPVVRLVLGLSADKDIRECLQTVLAFVPPPRLHIIQARHPRAATPMALVEAAAALGASLPSGNYGYASVQEGIDTALQAAAVSFTKRAESDNLEMDENTKNEAQETVVVCGSFFIMGEVRRALGIKEPQDSAVISEVAGAQFSAAQEVFLNQSSCQNGNAG</sequence>
<keyword evidence="9" id="KW-1185">Reference proteome</keyword>
<feature type="domain" description="Mur ligase central" evidence="7">
    <location>
        <begin position="54"/>
        <end position="196"/>
    </location>
</feature>
<dbReference type="EMBL" id="AZIL01000609">
    <property type="protein sequence ID" value="EWM26713.1"/>
    <property type="molecule type" value="Genomic_DNA"/>
</dbReference>
<keyword evidence="6" id="KW-0460">Magnesium</keyword>
<dbReference type="InterPro" id="IPR036565">
    <property type="entry name" value="Mur-like_cat_sf"/>
</dbReference>
<dbReference type="AlphaFoldDB" id="W7TT56"/>
<organism evidence="8 9">
    <name type="scientific">Nannochloropsis gaditana</name>
    <dbReference type="NCBI Taxonomy" id="72520"/>
    <lineage>
        <taxon>Eukaryota</taxon>
        <taxon>Sar</taxon>
        <taxon>Stramenopiles</taxon>
        <taxon>Ochrophyta</taxon>
        <taxon>Eustigmatophyceae</taxon>
        <taxon>Eustigmatales</taxon>
        <taxon>Monodopsidaceae</taxon>
        <taxon>Nannochloropsis</taxon>
    </lineage>
</organism>
<name>W7TT56_9STRA</name>
<dbReference type="Gene3D" id="3.40.1190.10">
    <property type="entry name" value="Mur-like, catalytic domain"/>
    <property type="match status" value="1"/>
</dbReference>
<dbReference type="PANTHER" id="PTHR11136:SF0">
    <property type="entry name" value="DIHYDROFOLATE SYNTHETASE-RELATED"/>
    <property type="match status" value="1"/>
</dbReference>
<evidence type="ECO:0000256" key="3">
    <source>
        <dbReference type="ARBA" id="ARBA00022723"/>
    </source>
</evidence>
<dbReference type="Gene3D" id="3.90.190.20">
    <property type="entry name" value="Mur ligase, C-terminal domain"/>
    <property type="match status" value="1"/>
</dbReference>
<proteinExistence type="inferred from homology"/>
<dbReference type="GO" id="GO:0008841">
    <property type="term" value="F:dihydrofolate synthase activity"/>
    <property type="evidence" value="ECO:0007669"/>
    <property type="project" value="TreeGrafter"/>
</dbReference>
<keyword evidence="3" id="KW-0479">Metal-binding</keyword>
<dbReference type="InterPro" id="IPR018109">
    <property type="entry name" value="Folylpolyglutamate_synth_CS"/>
</dbReference>
<dbReference type="GO" id="GO:0005829">
    <property type="term" value="C:cytosol"/>
    <property type="evidence" value="ECO:0007669"/>
    <property type="project" value="TreeGrafter"/>
</dbReference>
<dbReference type="SUPFAM" id="SSF53244">
    <property type="entry name" value="MurD-like peptide ligases, peptide-binding domain"/>
    <property type="match status" value="1"/>
</dbReference>
<evidence type="ECO:0000259" key="7">
    <source>
        <dbReference type="Pfam" id="PF08245"/>
    </source>
</evidence>
<dbReference type="InterPro" id="IPR013221">
    <property type="entry name" value="Mur_ligase_cen"/>
</dbReference>
<dbReference type="NCBIfam" id="TIGR01499">
    <property type="entry name" value="folC"/>
    <property type="match status" value="1"/>
</dbReference>
<evidence type="ECO:0000256" key="5">
    <source>
        <dbReference type="ARBA" id="ARBA00022840"/>
    </source>
</evidence>
<dbReference type="InterPro" id="IPR001645">
    <property type="entry name" value="Folylpolyglutamate_synth"/>
</dbReference>
<dbReference type="PROSITE" id="PS01012">
    <property type="entry name" value="FOLYLPOLYGLU_SYNT_2"/>
    <property type="match status" value="1"/>
</dbReference>
<evidence type="ECO:0000313" key="8">
    <source>
        <dbReference type="EMBL" id="EWM26713.1"/>
    </source>
</evidence>
<comment type="similarity">
    <text evidence="1">Belongs to the folylpolyglutamate synthase family.</text>
</comment>
<protein>
    <submittedName>
        <fullName evidence="8">Folylpolyglutamate synthase</fullName>
    </submittedName>
</protein>
<dbReference type="GO" id="GO:0046872">
    <property type="term" value="F:metal ion binding"/>
    <property type="evidence" value="ECO:0007669"/>
    <property type="project" value="UniProtKB-KW"/>
</dbReference>
<dbReference type="GO" id="GO:0005739">
    <property type="term" value="C:mitochondrion"/>
    <property type="evidence" value="ECO:0007669"/>
    <property type="project" value="TreeGrafter"/>
</dbReference>
<dbReference type="OrthoDB" id="5212574at2759"/>
<dbReference type="Proteomes" id="UP000019335">
    <property type="component" value="Chromosome 8"/>
</dbReference>
<evidence type="ECO:0000313" key="9">
    <source>
        <dbReference type="Proteomes" id="UP000019335"/>
    </source>
</evidence>
<evidence type="ECO:0000256" key="1">
    <source>
        <dbReference type="ARBA" id="ARBA00008276"/>
    </source>
</evidence>